<keyword evidence="3" id="KW-1185">Reference proteome</keyword>
<organism evidence="2 3">
    <name type="scientific">Elysia chlorotica</name>
    <name type="common">Eastern emerald elysia</name>
    <name type="synonym">Sea slug</name>
    <dbReference type="NCBI Taxonomy" id="188477"/>
    <lineage>
        <taxon>Eukaryota</taxon>
        <taxon>Metazoa</taxon>
        <taxon>Spiralia</taxon>
        <taxon>Lophotrochozoa</taxon>
        <taxon>Mollusca</taxon>
        <taxon>Gastropoda</taxon>
        <taxon>Heterobranchia</taxon>
        <taxon>Euthyneura</taxon>
        <taxon>Panpulmonata</taxon>
        <taxon>Sacoglossa</taxon>
        <taxon>Placobranchoidea</taxon>
        <taxon>Plakobranchidae</taxon>
        <taxon>Elysia</taxon>
    </lineage>
</organism>
<dbReference type="AlphaFoldDB" id="A0A3S1BSR8"/>
<gene>
    <name evidence="2" type="ORF">EGW08_001797</name>
</gene>
<dbReference type="Proteomes" id="UP000271974">
    <property type="component" value="Unassembled WGS sequence"/>
</dbReference>
<proteinExistence type="predicted"/>
<feature type="region of interest" description="Disordered" evidence="1">
    <location>
        <begin position="71"/>
        <end position="113"/>
    </location>
</feature>
<sequence>GLQCCKCAAPTHSPLDNQQGRLRVLHCELFGPELCQDCQVHMERADVYTWQQAVHPDVGTDIKRLIAGPIQRSCPSPASINTGSDLGEPDDPEIPLEPLDSIANNDLDINVPH</sequence>
<feature type="compositionally biased region" description="Polar residues" evidence="1">
    <location>
        <begin position="73"/>
        <end position="84"/>
    </location>
</feature>
<accession>A0A3S1BSR8</accession>
<dbReference type="EMBL" id="RQTK01000032">
    <property type="protein sequence ID" value="RUS90456.1"/>
    <property type="molecule type" value="Genomic_DNA"/>
</dbReference>
<reference evidence="2 3" key="1">
    <citation type="submission" date="2019-01" db="EMBL/GenBank/DDBJ databases">
        <title>A draft genome assembly of the solar-powered sea slug Elysia chlorotica.</title>
        <authorList>
            <person name="Cai H."/>
            <person name="Li Q."/>
            <person name="Fang X."/>
            <person name="Li J."/>
            <person name="Curtis N.E."/>
            <person name="Altenburger A."/>
            <person name="Shibata T."/>
            <person name="Feng M."/>
            <person name="Maeda T."/>
            <person name="Schwartz J.A."/>
            <person name="Shigenobu S."/>
            <person name="Lundholm N."/>
            <person name="Nishiyama T."/>
            <person name="Yang H."/>
            <person name="Hasebe M."/>
            <person name="Li S."/>
            <person name="Pierce S.K."/>
            <person name="Wang J."/>
        </authorList>
    </citation>
    <scope>NUCLEOTIDE SEQUENCE [LARGE SCALE GENOMIC DNA]</scope>
    <source>
        <strain evidence="2">EC2010</strain>
        <tissue evidence="2">Whole organism of an adult</tissue>
    </source>
</reference>
<protein>
    <submittedName>
        <fullName evidence="2">Uncharacterized protein</fullName>
    </submittedName>
</protein>
<dbReference type="OrthoDB" id="6119135at2759"/>
<evidence type="ECO:0000256" key="1">
    <source>
        <dbReference type="SAM" id="MobiDB-lite"/>
    </source>
</evidence>
<evidence type="ECO:0000313" key="2">
    <source>
        <dbReference type="EMBL" id="RUS90456.1"/>
    </source>
</evidence>
<name>A0A3S1BSR8_ELYCH</name>
<comment type="caution">
    <text evidence="2">The sequence shown here is derived from an EMBL/GenBank/DDBJ whole genome shotgun (WGS) entry which is preliminary data.</text>
</comment>
<evidence type="ECO:0000313" key="3">
    <source>
        <dbReference type="Proteomes" id="UP000271974"/>
    </source>
</evidence>
<feature type="non-terminal residue" evidence="2">
    <location>
        <position position="1"/>
    </location>
</feature>